<organism evidence="2 3">
    <name type="scientific">Cnephaeus nilssonii</name>
    <name type="common">Northern bat</name>
    <name type="synonym">Eptesicus nilssonii</name>
    <dbReference type="NCBI Taxonomy" id="3371016"/>
    <lineage>
        <taxon>Eukaryota</taxon>
        <taxon>Metazoa</taxon>
        <taxon>Chordata</taxon>
        <taxon>Craniata</taxon>
        <taxon>Vertebrata</taxon>
        <taxon>Euteleostomi</taxon>
        <taxon>Mammalia</taxon>
        <taxon>Eutheria</taxon>
        <taxon>Laurasiatheria</taxon>
        <taxon>Chiroptera</taxon>
        <taxon>Yangochiroptera</taxon>
        <taxon>Vespertilionidae</taxon>
        <taxon>Cnephaeus</taxon>
    </lineage>
</organism>
<proteinExistence type="predicted"/>
<dbReference type="Proteomes" id="UP001177744">
    <property type="component" value="Unassembled WGS sequence"/>
</dbReference>
<accession>A0AA40HTY9</accession>
<dbReference type="EMBL" id="JAULJE010000012">
    <property type="protein sequence ID" value="KAK1336792.1"/>
    <property type="molecule type" value="Genomic_DNA"/>
</dbReference>
<evidence type="ECO:0000313" key="2">
    <source>
        <dbReference type="EMBL" id="KAK1336792.1"/>
    </source>
</evidence>
<reference evidence="2" key="1">
    <citation type="submission" date="2023-06" db="EMBL/GenBank/DDBJ databases">
        <title>Reference genome for the Northern bat (Eptesicus nilssonii), a most northern bat species.</title>
        <authorList>
            <person name="Laine V.N."/>
            <person name="Pulliainen A.T."/>
            <person name="Lilley T.M."/>
        </authorList>
    </citation>
    <scope>NUCLEOTIDE SEQUENCE</scope>
    <source>
        <strain evidence="2">BLF_Eptnil</strain>
        <tissue evidence="2">Kidney</tissue>
    </source>
</reference>
<gene>
    <name evidence="2" type="ORF">QTO34_002827</name>
</gene>
<evidence type="ECO:0000313" key="3">
    <source>
        <dbReference type="Proteomes" id="UP001177744"/>
    </source>
</evidence>
<sequence>MRTRESRTELDRGDGSSLVTQDRTSWKGLQEPERVPECPLEAWRQWPRVAEGGAFALRISIGVIDLEAPALGTSVAGKWGVDGHERGHGFTRTQGHVASPGPRGCMASPGPRCAWLHPDPGPSLTRIQGHTASPGPGIQLHPDPGACGLTRTQGHDQMKPLGLLQCLDRTDLGTALLPASDHPPASFPVATFGTISAILCFPDQPTLVSELNSLLPSNQELPDSSELLVFPPGGGPINHLVTLHLQASYTSFSELLFQRRQCGSGGHGPLLLTRSRRGPGEEPEPGPCGPEPGPVCPVFCPHRPSAYDFLRPTSWMSRLLSVSSKDSPSSMTRKFWSPEAFEGPLCLP</sequence>
<protein>
    <submittedName>
        <fullName evidence="2">Uncharacterized protein</fullName>
    </submittedName>
</protein>
<dbReference type="AlphaFoldDB" id="A0AA40HTY9"/>
<feature type="compositionally biased region" description="Basic and acidic residues" evidence="1">
    <location>
        <begin position="1"/>
        <end position="14"/>
    </location>
</feature>
<comment type="caution">
    <text evidence="2">The sequence shown here is derived from an EMBL/GenBank/DDBJ whole genome shotgun (WGS) entry which is preliminary data.</text>
</comment>
<keyword evidence="3" id="KW-1185">Reference proteome</keyword>
<name>A0AA40HTY9_CNENI</name>
<feature type="non-terminal residue" evidence="2">
    <location>
        <position position="348"/>
    </location>
</feature>
<evidence type="ECO:0000256" key="1">
    <source>
        <dbReference type="SAM" id="MobiDB-lite"/>
    </source>
</evidence>
<feature type="region of interest" description="Disordered" evidence="1">
    <location>
        <begin position="1"/>
        <end position="34"/>
    </location>
</feature>
<feature type="region of interest" description="Disordered" evidence="1">
    <location>
        <begin position="267"/>
        <end position="289"/>
    </location>
</feature>